<name>A0A835YZ80_9STRA</name>
<dbReference type="Proteomes" id="UP000664859">
    <property type="component" value="Unassembled WGS sequence"/>
</dbReference>
<proteinExistence type="predicted"/>
<keyword evidence="3" id="KW-1185">Reference proteome</keyword>
<accession>A0A835YZ80</accession>
<feature type="compositionally biased region" description="Acidic residues" evidence="1">
    <location>
        <begin position="580"/>
        <end position="598"/>
    </location>
</feature>
<evidence type="ECO:0000313" key="2">
    <source>
        <dbReference type="EMBL" id="KAG5179854.1"/>
    </source>
</evidence>
<sequence length="858" mass="93247">MEGDPTDAESIHSDIARFEHEQHVLKSLSARHESLLEATGGCRRNTTYWLPHLQVSRARPGGSDCDMFFPAVCIASISYWGHLADAAADLQITLAELDSINEALRHICPYDGQPCQGLDSTGLREAVVNSKQQADAIGVALAASTGPLRQAASTPVLSSFDLLARVLFYEESKNWLYTAPMSKLFRAAYTAAIVRRPCDDANAIADVCKTQLAHAAHSHACLDTALLSTTFVDALQSAKYRGARELNYAAGASGSLTLIQRLADAGLQLHTDALMWGAAQWCDVGLLQTLRDSFAAAGEELAEDTWYSVGCVLAGVGDTGAALTWLSQQVSPPGSSPEWFILALCHRAAETRHLSTLRFLLGPGQVLFGPLEGTLAINLQSVLDVVGVASGDPVTASTHSTWLRRLPGAVTSRRSYGLSAANSVHGNSRRQSWRLPPTAATYHFLSGSKVLQCDELYCRSVLPDFALAEWLLAEGAQWPVNLCDLLRESSGVFKVPRFGHAEEQPFQPVAAIETILWAAQKGCPWGRWGADECRKVEGLSRLAQQTLHQLNAPYGPLQKRGKGRGASKRAPVPEPGQPDYEPESSVEDPENDDGDDAAAPDPLAEAVDGADAEDAGDDENSNDAEEGGDEDAEAPLPPPPLDLHVDSFAMATIEEILTGLHDCATSGLERLTANRQSPDPHKAAKPLDVQQSAGHFAVAWRAGEKCLGKAVTSIESRWRWGHSRPTRDVGAMADASIIAALLQTINRQAQFAVVARELLDDSTPRRKRCRRVYERPDYRRTAWMTMLDNEAQLLDPTSREAKKFRRRFRLPYPMFKELVALVREKGWLPCADADVAGRPCIPLELKVHCTLVAHGCSC</sequence>
<dbReference type="AlphaFoldDB" id="A0A835YZ80"/>
<reference evidence="2" key="1">
    <citation type="submission" date="2021-02" db="EMBL/GenBank/DDBJ databases">
        <title>First Annotated Genome of the Yellow-green Alga Tribonema minus.</title>
        <authorList>
            <person name="Mahan K.M."/>
        </authorList>
    </citation>
    <scope>NUCLEOTIDE SEQUENCE</scope>
    <source>
        <strain evidence="2">UTEX B ZZ1240</strain>
    </source>
</reference>
<organism evidence="2 3">
    <name type="scientific">Tribonema minus</name>
    <dbReference type="NCBI Taxonomy" id="303371"/>
    <lineage>
        <taxon>Eukaryota</taxon>
        <taxon>Sar</taxon>
        <taxon>Stramenopiles</taxon>
        <taxon>Ochrophyta</taxon>
        <taxon>PX clade</taxon>
        <taxon>Xanthophyceae</taxon>
        <taxon>Tribonematales</taxon>
        <taxon>Tribonemataceae</taxon>
        <taxon>Tribonema</taxon>
    </lineage>
</organism>
<dbReference type="EMBL" id="JAFCMP010000445">
    <property type="protein sequence ID" value="KAG5179854.1"/>
    <property type="molecule type" value="Genomic_DNA"/>
</dbReference>
<gene>
    <name evidence="2" type="ORF">JKP88DRAFT_261274</name>
</gene>
<evidence type="ECO:0000313" key="3">
    <source>
        <dbReference type="Proteomes" id="UP000664859"/>
    </source>
</evidence>
<feature type="compositionally biased region" description="Acidic residues" evidence="1">
    <location>
        <begin position="608"/>
        <end position="633"/>
    </location>
</feature>
<protein>
    <submittedName>
        <fullName evidence="2">Uncharacterized protein</fullName>
    </submittedName>
</protein>
<evidence type="ECO:0000256" key="1">
    <source>
        <dbReference type="SAM" id="MobiDB-lite"/>
    </source>
</evidence>
<comment type="caution">
    <text evidence="2">The sequence shown here is derived from an EMBL/GenBank/DDBJ whole genome shotgun (WGS) entry which is preliminary data.</text>
</comment>
<feature type="region of interest" description="Disordered" evidence="1">
    <location>
        <begin position="550"/>
        <end position="644"/>
    </location>
</feature>